<dbReference type="PANTHER" id="PTHR10587">
    <property type="entry name" value="GLYCOSYL TRANSFERASE-RELATED"/>
    <property type="match status" value="1"/>
</dbReference>
<dbReference type="Pfam" id="PF01522">
    <property type="entry name" value="Polysacc_deac_1"/>
    <property type="match status" value="1"/>
</dbReference>
<evidence type="ECO:0000256" key="2">
    <source>
        <dbReference type="ARBA" id="ARBA00022801"/>
    </source>
</evidence>
<dbReference type="PANTHER" id="PTHR10587:SF133">
    <property type="entry name" value="CHITIN DEACETYLASE 1-RELATED"/>
    <property type="match status" value="1"/>
</dbReference>
<feature type="domain" description="NodB homology" evidence="3">
    <location>
        <begin position="26"/>
        <end position="200"/>
    </location>
</feature>
<keyword evidence="1" id="KW-0479">Metal-binding</keyword>
<dbReference type="EMBL" id="FMYP01000061">
    <property type="protein sequence ID" value="SDC91350.1"/>
    <property type="molecule type" value="Genomic_DNA"/>
</dbReference>
<dbReference type="SUPFAM" id="SSF88713">
    <property type="entry name" value="Glycoside hydrolase/deacetylase"/>
    <property type="match status" value="1"/>
</dbReference>
<proteinExistence type="predicted"/>
<dbReference type="PROSITE" id="PS51677">
    <property type="entry name" value="NODB"/>
    <property type="match status" value="1"/>
</dbReference>
<dbReference type="AlphaFoldDB" id="A0A1G6QFU9"/>
<dbReference type="GO" id="GO:0005975">
    <property type="term" value="P:carbohydrate metabolic process"/>
    <property type="evidence" value="ECO:0007669"/>
    <property type="project" value="InterPro"/>
</dbReference>
<dbReference type="OrthoDB" id="9812065at2"/>
<reference evidence="4 5" key="1">
    <citation type="submission" date="2016-09" db="EMBL/GenBank/DDBJ databases">
        <authorList>
            <person name="Capua I."/>
            <person name="De Benedictis P."/>
            <person name="Joannis T."/>
            <person name="Lombin L.H."/>
            <person name="Cattoli G."/>
        </authorList>
    </citation>
    <scope>NUCLEOTIDE SEQUENCE [LARGE SCALE GENOMIC DNA]</scope>
    <source>
        <strain evidence="4 5">A7P-90m</strain>
    </source>
</reference>
<dbReference type="STRING" id="1640674.SAMN05216323_10612"/>
<accession>A0A1G6QFU9</accession>
<evidence type="ECO:0000313" key="4">
    <source>
        <dbReference type="EMBL" id="SDC91350.1"/>
    </source>
</evidence>
<dbReference type="GO" id="GO:0046872">
    <property type="term" value="F:metal ion binding"/>
    <property type="evidence" value="ECO:0007669"/>
    <property type="project" value="UniProtKB-KW"/>
</dbReference>
<dbReference type="InterPro" id="IPR002509">
    <property type="entry name" value="NODB_dom"/>
</dbReference>
<dbReference type="CDD" id="cd10917">
    <property type="entry name" value="CE4_NodB_like_6s_7s"/>
    <property type="match status" value="1"/>
</dbReference>
<keyword evidence="2" id="KW-0378">Hydrolase</keyword>
<organism evidence="4 5">
    <name type="scientific">Williamwhitmania taraxaci</name>
    <dbReference type="NCBI Taxonomy" id="1640674"/>
    <lineage>
        <taxon>Bacteria</taxon>
        <taxon>Pseudomonadati</taxon>
        <taxon>Bacteroidota</taxon>
        <taxon>Bacteroidia</taxon>
        <taxon>Bacteroidales</taxon>
        <taxon>Williamwhitmaniaceae</taxon>
        <taxon>Williamwhitmania</taxon>
    </lineage>
</organism>
<dbReference type="Proteomes" id="UP000199452">
    <property type="component" value="Unassembled WGS sequence"/>
</dbReference>
<dbReference type="Gene3D" id="3.20.20.370">
    <property type="entry name" value="Glycoside hydrolase/deacetylase"/>
    <property type="match status" value="1"/>
</dbReference>
<gene>
    <name evidence="4" type="ORF">SAMN05216323_10612</name>
</gene>
<dbReference type="GO" id="GO:0016020">
    <property type="term" value="C:membrane"/>
    <property type="evidence" value="ECO:0007669"/>
    <property type="project" value="TreeGrafter"/>
</dbReference>
<evidence type="ECO:0000313" key="5">
    <source>
        <dbReference type="Proteomes" id="UP000199452"/>
    </source>
</evidence>
<dbReference type="GO" id="GO:0016810">
    <property type="term" value="F:hydrolase activity, acting on carbon-nitrogen (but not peptide) bonds"/>
    <property type="evidence" value="ECO:0007669"/>
    <property type="project" value="InterPro"/>
</dbReference>
<keyword evidence="5" id="KW-1185">Reference proteome</keyword>
<dbReference type="InterPro" id="IPR011330">
    <property type="entry name" value="Glyco_hydro/deAcase_b/a-brl"/>
</dbReference>
<dbReference type="InterPro" id="IPR050248">
    <property type="entry name" value="Polysacc_deacetylase_ArnD"/>
</dbReference>
<protein>
    <submittedName>
        <fullName evidence="4">Peptidoglycan/xylan/chitin deacetylase, PgdA/CDA1 family</fullName>
    </submittedName>
</protein>
<name>A0A1G6QFU9_9BACT</name>
<dbReference type="RefSeq" id="WP_092439972.1">
    <property type="nucleotide sequence ID" value="NZ_FMYP01000061.1"/>
</dbReference>
<evidence type="ECO:0000259" key="3">
    <source>
        <dbReference type="PROSITE" id="PS51677"/>
    </source>
</evidence>
<evidence type="ECO:0000256" key="1">
    <source>
        <dbReference type="ARBA" id="ARBA00022723"/>
    </source>
</evidence>
<sequence>MAYFRPPGWVKRIFPEFIWSFPEETDSVFLTFDDGPIPEITPWVLDQLDFYGAKATFFCLGKNVEMHPEVFQMIKDRGHSVGNHSYSHIKGWGTDSLDYVHDIDLAESLITTNLFRPPYGRIKPSQVHVLKERYKFILWDVLSRDYSWTLSGKGCAKNVLNVVRPGSIIVFHDSKKAEKNLRYALPIVLEGLKAKGYKMKDIRL</sequence>